<keyword evidence="6" id="KW-1185">Reference proteome</keyword>
<protein>
    <submittedName>
        <fullName evidence="5">AraC family transcriptional regulator</fullName>
    </submittedName>
</protein>
<dbReference type="PANTHER" id="PTHR46796">
    <property type="entry name" value="HTH-TYPE TRANSCRIPTIONAL ACTIVATOR RHAS-RELATED"/>
    <property type="match status" value="1"/>
</dbReference>
<dbReference type="InterPro" id="IPR050204">
    <property type="entry name" value="AraC_XylS_family_regulators"/>
</dbReference>
<dbReference type="GO" id="GO:0003700">
    <property type="term" value="F:DNA-binding transcription factor activity"/>
    <property type="evidence" value="ECO:0007669"/>
    <property type="project" value="InterPro"/>
</dbReference>
<evidence type="ECO:0000256" key="1">
    <source>
        <dbReference type="ARBA" id="ARBA00023015"/>
    </source>
</evidence>
<dbReference type="AlphaFoldDB" id="A0A4P6JQM4"/>
<keyword evidence="3" id="KW-0804">Transcription</keyword>
<dbReference type="InterPro" id="IPR009057">
    <property type="entry name" value="Homeodomain-like_sf"/>
</dbReference>
<reference evidence="5 6" key="1">
    <citation type="submission" date="2019-01" db="EMBL/GenBank/DDBJ databases">
        <title>Ktedonosporobacter rubrisoli SCAWS-G2.</title>
        <authorList>
            <person name="Huang Y."/>
            <person name="Yan B."/>
        </authorList>
    </citation>
    <scope>NUCLEOTIDE SEQUENCE [LARGE SCALE GENOMIC DNA]</scope>
    <source>
        <strain evidence="5 6">SCAWS-G2</strain>
    </source>
</reference>
<organism evidence="5 6">
    <name type="scientific">Ktedonosporobacter rubrisoli</name>
    <dbReference type="NCBI Taxonomy" id="2509675"/>
    <lineage>
        <taxon>Bacteria</taxon>
        <taxon>Bacillati</taxon>
        <taxon>Chloroflexota</taxon>
        <taxon>Ktedonobacteria</taxon>
        <taxon>Ktedonobacterales</taxon>
        <taxon>Ktedonosporobacteraceae</taxon>
        <taxon>Ktedonosporobacter</taxon>
    </lineage>
</organism>
<dbReference type="KEGG" id="kbs:EPA93_17190"/>
<name>A0A4P6JQM4_KTERU</name>
<keyword evidence="1" id="KW-0805">Transcription regulation</keyword>
<dbReference type="SUPFAM" id="SSF46689">
    <property type="entry name" value="Homeodomain-like"/>
    <property type="match status" value="1"/>
</dbReference>
<evidence type="ECO:0000259" key="4">
    <source>
        <dbReference type="PROSITE" id="PS01124"/>
    </source>
</evidence>
<dbReference type="RefSeq" id="WP_129888690.1">
    <property type="nucleotide sequence ID" value="NZ_CP035758.1"/>
</dbReference>
<feature type="domain" description="HTH araC/xylS-type" evidence="4">
    <location>
        <begin position="122"/>
        <end position="222"/>
    </location>
</feature>
<dbReference type="OrthoDB" id="2559672at2"/>
<dbReference type="EMBL" id="CP035758">
    <property type="protein sequence ID" value="QBD77635.1"/>
    <property type="molecule type" value="Genomic_DNA"/>
</dbReference>
<dbReference type="Pfam" id="PF12833">
    <property type="entry name" value="HTH_18"/>
    <property type="match status" value="1"/>
</dbReference>
<evidence type="ECO:0000256" key="2">
    <source>
        <dbReference type="ARBA" id="ARBA00023125"/>
    </source>
</evidence>
<keyword evidence="2" id="KW-0238">DNA-binding</keyword>
<sequence length="226" mass="25635">MLFTSEVRSSDSSFVQAIWRTQSQGTGSFLSPAAIHWDMLLMRYRGKTTFTVQGPETKATRASVPADAEWLGITFQLGTFMPDLLPIRLLDRHDVNLSEATGKSFWLSGSTWELPTYENADTFVYRLMRAGLLVRDPLFDLLMQVDQPNLSARALQYRFRQATGLTHKTVQQIQRAQQAATLLEQGYPILDTASQLGYFDQSHLTNSLRRYIGQTPAQISRAQHME</sequence>
<proteinExistence type="predicted"/>
<evidence type="ECO:0000256" key="3">
    <source>
        <dbReference type="ARBA" id="ARBA00023163"/>
    </source>
</evidence>
<accession>A0A4P6JQM4</accession>
<dbReference type="Proteomes" id="UP000290365">
    <property type="component" value="Chromosome"/>
</dbReference>
<gene>
    <name evidence="5" type="ORF">EPA93_17190</name>
</gene>
<evidence type="ECO:0000313" key="5">
    <source>
        <dbReference type="EMBL" id="QBD77635.1"/>
    </source>
</evidence>
<dbReference type="SMART" id="SM00342">
    <property type="entry name" value="HTH_ARAC"/>
    <property type="match status" value="1"/>
</dbReference>
<dbReference type="GO" id="GO:0043565">
    <property type="term" value="F:sequence-specific DNA binding"/>
    <property type="evidence" value="ECO:0007669"/>
    <property type="project" value="InterPro"/>
</dbReference>
<dbReference type="InterPro" id="IPR018060">
    <property type="entry name" value="HTH_AraC"/>
</dbReference>
<dbReference type="Gene3D" id="1.10.10.60">
    <property type="entry name" value="Homeodomain-like"/>
    <property type="match status" value="1"/>
</dbReference>
<dbReference type="PROSITE" id="PS01124">
    <property type="entry name" value="HTH_ARAC_FAMILY_2"/>
    <property type="match status" value="1"/>
</dbReference>
<evidence type="ECO:0000313" key="6">
    <source>
        <dbReference type="Proteomes" id="UP000290365"/>
    </source>
</evidence>